<reference evidence="5" key="1">
    <citation type="submission" date="2021-12" db="EMBL/GenBank/DDBJ databases">
        <title>Discovery of the Pendulisporaceae a myxobacterial family with distinct sporulation behavior and unique specialized metabolism.</title>
        <authorList>
            <person name="Garcia R."/>
            <person name="Popoff A."/>
            <person name="Bader C.D."/>
            <person name="Loehr J."/>
            <person name="Walesch S."/>
            <person name="Walt C."/>
            <person name="Boldt J."/>
            <person name="Bunk B."/>
            <person name="Haeckl F.J.F.P.J."/>
            <person name="Gunesch A.P."/>
            <person name="Birkelbach J."/>
            <person name="Nuebel U."/>
            <person name="Pietschmann T."/>
            <person name="Bach T."/>
            <person name="Mueller R."/>
        </authorList>
    </citation>
    <scope>NUCLEOTIDE SEQUENCE</scope>
    <source>
        <strain evidence="5">MSr11367</strain>
    </source>
</reference>
<evidence type="ECO:0000259" key="4">
    <source>
        <dbReference type="Pfam" id="PF05193"/>
    </source>
</evidence>
<organism evidence="5 6">
    <name type="scientific">Pendulispora rubella</name>
    <dbReference type="NCBI Taxonomy" id="2741070"/>
    <lineage>
        <taxon>Bacteria</taxon>
        <taxon>Pseudomonadati</taxon>
        <taxon>Myxococcota</taxon>
        <taxon>Myxococcia</taxon>
        <taxon>Myxococcales</taxon>
        <taxon>Sorangiineae</taxon>
        <taxon>Pendulisporaceae</taxon>
        <taxon>Pendulispora</taxon>
    </lineage>
</organism>
<evidence type="ECO:0000259" key="3">
    <source>
        <dbReference type="Pfam" id="PF00675"/>
    </source>
</evidence>
<dbReference type="Pfam" id="PF05193">
    <property type="entry name" value="Peptidase_M16_C"/>
    <property type="match status" value="1"/>
</dbReference>
<sequence>MRRVSLGAVVLAGLVGVMGAACGGTPKLPPAPPAPSPVEPPKPLEPSSPVAPRGETPDAAFREKAPDEDGTVVFTPPKVESFRLKNGVRVLFVERRDLPIVSVRLALKAGAGDYPALKPGVASFMGSMLEQGTKSRSALQLSDDYEEIGAQHGAWCGWDSCGGSVKTLSQHLDRALQLLADVVTHPTFPDAEIERLRARRLAGLAQEKTQPGAMSQNAVSAALYGRNHPYGNALGGRAEDVKALARKDLLKAYETMFSPKNATLVVAGDITQKALVDKLESSFGGWTAAGAAQAPKTPAVPAASKGPRLVLVDKPGAAQSQVALVEVGVPRRNADRDAITVMNAILGGIFSSRINLNLREANHFTYGAGSRFAMRHGAGPFLAGGAMVAEKTAASVGELFREIRRMIDEDVKDEELADAKSDIKHGLPGRFETVSAVTSAVEDISIYDLPLDEFVTLPKRIDAVTAKDVRRVAKKYLHPEALKVVIVGDRAKLESELTQTLRLGAPEGRDAYGDLVQ</sequence>
<name>A0ABZ2LHJ9_9BACT</name>
<dbReference type="RefSeq" id="WP_394839523.1">
    <property type="nucleotide sequence ID" value="NZ_CP089929.1"/>
</dbReference>
<proteinExistence type="predicted"/>
<dbReference type="Pfam" id="PF00675">
    <property type="entry name" value="Peptidase_M16"/>
    <property type="match status" value="1"/>
</dbReference>
<feature type="domain" description="Peptidase M16 N-terminal" evidence="3">
    <location>
        <begin position="96"/>
        <end position="234"/>
    </location>
</feature>
<feature type="domain" description="Peptidase M16 C-terminal" evidence="4">
    <location>
        <begin position="245"/>
        <end position="421"/>
    </location>
</feature>
<dbReference type="Proteomes" id="UP001374803">
    <property type="component" value="Chromosome"/>
</dbReference>
<feature type="compositionally biased region" description="Pro residues" evidence="1">
    <location>
        <begin position="27"/>
        <end position="46"/>
    </location>
</feature>
<dbReference type="EMBL" id="CP089983">
    <property type="protein sequence ID" value="WXB09850.1"/>
    <property type="molecule type" value="Genomic_DNA"/>
</dbReference>
<evidence type="ECO:0000313" key="5">
    <source>
        <dbReference type="EMBL" id="WXB09850.1"/>
    </source>
</evidence>
<dbReference type="PROSITE" id="PS51257">
    <property type="entry name" value="PROKAR_LIPOPROTEIN"/>
    <property type="match status" value="1"/>
</dbReference>
<accession>A0ABZ2LHJ9</accession>
<evidence type="ECO:0000256" key="2">
    <source>
        <dbReference type="SAM" id="SignalP"/>
    </source>
</evidence>
<dbReference type="InterPro" id="IPR050361">
    <property type="entry name" value="MPP/UQCRC_Complex"/>
</dbReference>
<dbReference type="PANTHER" id="PTHR11851">
    <property type="entry name" value="METALLOPROTEASE"/>
    <property type="match status" value="1"/>
</dbReference>
<feature type="signal peptide" evidence="2">
    <location>
        <begin position="1"/>
        <end position="23"/>
    </location>
</feature>
<feature type="region of interest" description="Disordered" evidence="1">
    <location>
        <begin position="27"/>
        <end position="72"/>
    </location>
</feature>
<keyword evidence="6" id="KW-1185">Reference proteome</keyword>
<dbReference type="SUPFAM" id="SSF63411">
    <property type="entry name" value="LuxS/MPP-like metallohydrolase"/>
    <property type="match status" value="2"/>
</dbReference>
<dbReference type="InterPro" id="IPR011249">
    <property type="entry name" value="Metalloenz_LuxS/M16"/>
</dbReference>
<keyword evidence="2" id="KW-0732">Signal</keyword>
<feature type="chain" id="PRO_5045820801" evidence="2">
    <location>
        <begin position="24"/>
        <end position="517"/>
    </location>
</feature>
<evidence type="ECO:0000313" key="6">
    <source>
        <dbReference type="Proteomes" id="UP001374803"/>
    </source>
</evidence>
<gene>
    <name evidence="5" type="ORF">LVJ94_21795</name>
</gene>
<protein>
    <submittedName>
        <fullName evidence="5">Insulinase family protein</fullName>
    </submittedName>
</protein>
<dbReference type="Gene3D" id="3.30.830.10">
    <property type="entry name" value="Metalloenzyme, LuxS/M16 peptidase-like"/>
    <property type="match status" value="2"/>
</dbReference>
<evidence type="ECO:0000256" key="1">
    <source>
        <dbReference type="SAM" id="MobiDB-lite"/>
    </source>
</evidence>
<dbReference type="PANTHER" id="PTHR11851:SF224">
    <property type="entry name" value="PROCESSING PROTEASE"/>
    <property type="match status" value="1"/>
</dbReference>
<dbReference type="InterPro" id="IPR007863">
    <property type="entry name" value="Peptidase_M16_C"/>
</dbReference>
<dbReference type="InterPro" id="IPR011765">
    <property type="entry name" value="Pept_M16_N"/>
</dbReference>